<dbReference type="Proteomes" id="UP000201838">
    <property type="component" value="Unassembled WGS sequence"/>
</dbReference>
<dbReference type="Pfam" id="PF13778">
    <property type="entry name" value="DUF4174"/>
    <property type="match status" value="1"/>
</dbReference>
<reference evidence="4 5" key="1">
    <citation type="submission" date="2017-05" db="EMBL/GenBank/DDBJ databases">
        <authorList>
            <person name="Song R."/>
            <person name="Chenine A.L."/>
            <person name="Ruprecht R.M."/>
        </authorList>
    </citation>
    <scope>NUCLEOTIDE SEQUENCE [LARGE SCALE GENOMIC DNA]</scope>
    <source>
        <strain evidence="4 5">CECT 8489</strain>
    </source>
</reference>
<sequence>MTAPRLTVLIASAALAMTATLAPAADATVSELTSVELWQEDKTTVFDAQDVDLADFLWIARPVVVFADTPADPAFQQQLELLLERVDELVARDVVIITDTSPRDLTDVRRKLRPRGFMLTLIGKDGGVKLRKPFPWDVRELSRSIDKMPLRRQEIRDSASLN</sequence>
<evidence type="ECO:0000259" key="3">
    <source>
        <dbReference type="Pfam" id="PF13778"/>
    </source>
</evidence>
<name>A0A238IX73_9RHOB</name>
<proteinExistence type="predicted"/>
<dbReference type="AlphaFoldDB" id="A0A238IX73"/>
<keyword evidence="5" id="KW-1185">Reference proteome</keyword>
<dbReference type="EMBL" id="FXXQ01000002">
    <property type="protein sequence ID" value="SMX22641.1"/>
    <property type="molecule type" value="Genomic_DNA"/>
</dbReference>
<evidence type="ECO:0000256" key="1">
    <source>
        <dbReference type="ARBA" id="ARBA00022729"/>
    </source>
</evidence>
<protein>
    <recommendedName>
        <fullName evidence="3">DUF4174 domain-containing protein</fullName>
    </recommendedName>
</protein>
<feature type="chain" id="PRO_5013167303" description="DUF4174 domain-containing protein" evidence="2">
    <location>
        <begin position="25"/>
        <end position="162"/>
    </location>
</feature>
<evidence type="ECO:0000256" key="2">
    <source>
        <dbReference type="SAM" id="SignalP"/>
    </source>
</evidence>
<dbReference type="InterPro" id="IPR025232">
    <property type="entry name" value="DUF4174"/>
</dbReference>
<keyword evidence="1 2" id="KW-0732">Signal</keyword>
<dbReference type="RefSeq" id="WP_093972629.1">
    <property type="nucleotide sequence ID" value="NZ_FXXQ01000002.1"/>
</dbReference>
<gene>
    <name evidence="4" type="ORF">BOA8489_00739</name>
</gene>
<accession>A0A238IX73</accession>
<feature type="domain" description="DUF4174" evidence="3">
    <location>
        <begin position="53"/>
        <end position="154"/>
    </location>
</feature>
<evidence type="ECO:0000313" key="4">
    <source>
        <dbReference type="EMBL" id="SMX22641.1"/>
    </source>
</evidence>
<dbReference type="OrthoDB" id="7362103at2"/>
<organism evidence="4 5">
    <name type="scientific">Boseongicola aestuarii</name>
    <dbReference type="NCBI Taxonomy" id="1470561"/>
    <lineage>
        <taxon>Bacteria</taxon>
        <taxon>Pseudomonadati</taxon>
        <taxon>Pseudomonadota</taxon>
        <taxon>Alphaproteobacteria</taxon>
        <taxon>Rhodobacterales</taxon>
        <taxon>Paracoccaceae</taxon>
        <taxon>Boseongicola</taxon>
    </lineage>
</organism>
<feature type="signal peptide" evidence="2">
    <location>
        <begin position="1"/>
        <end position="24"/>
    </location>
</feature>
<evidence type="ECO:0000313" key="5">
    <source>
        <dbReference type="Proteomes" id="UP000201838"/>
    </source>
</evidence>